<reference evidence="3" key="1">
    <citation type="journal article" date="2014" name="Proc. Natl. Acad. Sci. U.S.A.">
        <title>Extensive sampling of basidiomycete genomes demonstrates inadequacy of the white-rot/brown-rot paradigm for wood decay fungi.</title>
        <authorList>
            <person name="Riley R."/>
            <person name="Salamov A.A."/>
            <person name="Brown D.W."/>
            <person name="Nagy L.G."/>
            <person name="Floudas D."/>
            <person name="Held B.W."/>
            <person name="Levasseur A."/>
            <person name="Lombard V."/>
            <person name="Morin E."/>
            <person name="Otillar R."/>
            <person name="Lindquist E.A."/>
            <person name="Sun H."/>
            <person name="LaButti K.M."/>
            <person name="Schmutz J."/>
            <person name="Jabbour D."/>
            <person name="Luo H."/>
            <person name="Baker S.E."/>
            <person name="Pisabarro A.G."/>
            <person name="Walton J.D."/>
            <person name="Blanchette R.A."/>
            <person name="Henrissat B."/>
            <person name="Martin F."/>
            <person name="Cullen D."/>
            <person name="Hibbett D.S."/>
            <person name="Grigoriev I.V."/>
        </authorList>
    </citation>
    <scope>NUCLEOTIDE SEQUENCE [LARGE SCALE GENOMIC DNA]</scope>
    <source>
        <strain evidence="3">FD-172 SS1</strain>
    </source>
</reference>
<dbReference type="InterPro" id="IPR052487">
    <property type="entry name" value="Galactose-binding_lectin"/>
</dbReference>
<dbReference type="SUPFAM" id="SSF141086">
    <property type="entry name" value="Agglutinin HPA-like"/>
    <property type="match status" value="3"/>
</dbReference>
<accession>A0A067MTC4</accession>
<dbReference type="AlphaFoldDB" id="A0A067MTC4"/>
<dbReference type="Gene3D" id="2.60.40.2080">
    <property type="match status" value="3"/>
</dbReference>
<dbReference type="GO" id="GO:0046871">
    <property type="term" value="F:N-acetylgalactosamine binding"/>
    <property type="evidence" value="ECO:0007669"/>
    <property type="project" value="TreeGrafter"/>
</dbReference>
<feature type="domain" description="H-type lectin" evidence="1">
    <location>
        <begin position="114"/>
        <end position="182"/>
    </location>
</feature>
<dbReference type="STRING" id="930990.A0A067MTC4"/>
<dbReference type="InterPro" id="IPR037221">
    <property type="entry name" value="H-type_lectin_dom_sf"/>
</dbReference>
<dbReference type="PANTHER" id="PTHR46938">
    <property type="entry name" value="DISCOIDIN-1 SUBUNIT A-RELATED-RELATED"/>
    <property type="match status" value="1"/>
</dbReference>
<dbReference type="Proteomes" id="UP000027195">
    <property type="component" value="Unassembled WGS sequence"/>
</dbReference>
<dbReference type="GO" id="GO:0098609">
    <property type="term" value="P:cell-cell adhesion"/>
    <property type="evidence" value="ECO:0007669"/>
    <property type="project" value="TreeGrafter"/>
</dbReference>
<sequence length="277" mass="31318">MSIGTFNFRGDEPRNKTTSEIIFAKPFVAPPRLPLGLNFIDVDPKSTNPRVTTYATNIDKNRFLVHIDGWGDTNILGCGVSWLGLSPGHLEFQYGEFCTLEDHRANEPQRETSRRIVFERPFATPPKVIVFLKKFDMTDPKNGTTWRIHTDATNIDHAGFTIHVDTWCDTVLHCATAGWIAYPEDREYVFSGRSEVNEAQPRTNRSLQNNKEVKFGSTVGFLKAPSVFVAISSFDLSCLRLKVYVDSVTTTGLTWHMDSWGEDTWFHGGAISYICLM</sequence>
<dbReference type="Pfam" id="PF09458">
    <property type="entry name" value="H_lectin"/>
    <property type="match status" value="3"/>
</dbReference>
<evidence type="ECO:0000313" key="2">
    <source>
        <dbReference type="EMBL" id="KDQ18819.1"/>
    </source>
</evidence>
<organism evidence="2 3">
    <name type="scientific">Botryobasidium botryosum (strain FD-172 SS1)</name>
    <dbReference type="NCBI Taxonomy" id="930990"/>
    <lineage>
        <taxon>Eukaryota</taxon>
        <taxon>Fungi</taxon>
        <taxon>Dikarya</taxon>
        <taxon>Basidiomycota</taxon>
        <taxon>Agaricomycotina</taxon>
        <taxon>Agaricomycetes</taxon>
        <taxon>Cantharellales</taxon>
        <taxon>Botryobasidiaceae</taxon>
        <taxon>Botryobasidium</taxon>
    </lineage>
</organism>
<dbReference type="EMBL" id="KL198020">
    <property type="protein sequence ID" value="KDQ18819.1"/>
    <property type="molecule type" value="Genomic_DNA"/>
</dbReference>
<dbReference type="OrthoDB" id="5419324at2759"/>
<proteinExistence type="predicted"/>
<feature type="domain" description="H-type lectin" evidence="1">
    <location>
        <begin position="20"/>
        <end position="83"/>
    </location>
</feature>
<dbReference type="GO" id="GO:0070492">
    <property type="term" value="F:oligosaccharide binding"/>
    <property type="evidence" value="ECO:0007669"/>
    <property type="project" value="TreeGrafter"/>
</dbReference>
<dbReference type="GO" id="GO:0098636">
    <property type="term" value="C:protein complex involved in cell adhesion"/>
    <property type="evidence" value="ECO:0007669"/>
    <property type="project" value="TreeGrafter"/>
</dbReference>
<feature type="domain" description="H-type lectin" evidence="1">
    <location>
        <begin position="213"/>
        <end position="268"/>
    </location>
</feature>
<evidence type="ECO:0000313" key="3">
    <source>
        <dbReference type="Proteomes" id="UP000027195"/>
    </source>
</evidence>
<gene>
    <name evidence="2" type="ORF">BOTBODRAFT_476857</name>
</gene>
<dbReference type="InParanoid" id="A0A067MTC4"/>
<dbReference type="GO" id="GO:0030247">
    <property type="term" value="F:polysaccharide binding"/>
    <property type="evidence" value="ECO:0007669"/>
    <property type="project" value="TreeGrafter"/>
</dbReference>
<name>A0A067MTC4_BOTB1</name>
<evidence type="ECO:0000259" key="1">
    <source>
        <dbReference type="Pfam" id="PF09458"/>
    </source>
</evidence>
<dbReference type="HOGENOM" id="CLU_058882_0_0_1"/>
<dbReference type="GO" id="GO:0009986">
    <property type="term" value="C:cell surface"/>
    <property type="evidence" value="ECO:0007669"/>
    <property type="project" value="TreeGrafter"/>
</dbReference>
<keyword evidence="3" id="KW-1185">Reference proteome</keyword>
<protein>
    <recommendedName>
        <fullName evidence="1">H-type lectin domain-containing protein</fullName>
    </recommendedName>
</protein>
<dbReference type="InterPro" id="IPR019019">
    <property type="entry name" value="H-type_lectin_domain"/>
</dbReference>